<reference evidence="10 13" key="2">
    <citation type="submission" date="2017-09" db="EMBL/GenBank/DDBJ databases">
        <title>Phase variable restriction modification systems are present in the genome sequences of periodontal pathogens Prevotella intermedia, Tannerella forsythia and Porphyromonas gingivalis.</title>
        <authorList>
            <person name="Haigh R.D."/>
            <person name="Crawford L."/>
            <person name="Ralph J."/>
            <person name="Wanford J."/>
            <person name="Vartoukian S.R."/>
            <person name="Hijazib K."/>
            <person name="Wade W."/>
            <person name="Oggioni M.R."/>
        </authorList>
    </citation>
    <scope>NUCLEOTIDE SEQUENCE [LARGE SCALE GENOMIC DNA]</scope>
    <source>
        <strain evidence="10 13">WW11663</strain>
    </source>
</reference>
<dbReference type="GO" id="GO:0103118">
    <property type="term" value="F:UDP-3-O-[(3R)-3-hydroxyacyl]-glucosamine N-acyltransferase activity"/>
    <property type="evidence" value="ECO:0007669"/>
    <property type="project" value="UniProtKB-EC"/>
</dbReference>
<dbReference type="GO" id="GO:0016020">
    <property type="term" value="C:membrane"/>
    <property type="evidence" value="ECO:0007669"/>
    <property type="project" value="GOC"/>
</dbReference>
<evidence type="ECO:0000313" key="10">
    <source>
        <dbReference type="EMBL" id="PDP42587.1"/>
    </source>
</evidence>
<comment type="pathway">
    <text evidence="7">Bacterial outer membrane biogenesis; LPS lipid A biosynthesis.</text>
</comment>
<dbReference type="PANTHER" id="PTHR43378:SF2">
    <property type="entry name" value="UDP-3-O-ACYLGLUCOSAMINE N-ACYLTRANSFERASE 1, MITOCHONDRIAL-RELATED"/>
    <property type="match status" value="1"/>
</dbReference>
<evidence type="ECO:0000256" key="5">
    <source>
        <dbReference type="ARBA" id="ARBA00023098"/>
    </source>
</evidence>
<evidence type="ECO:0000259" key="8">
    <source>
        <dbReference type="Pfam" id="PF04613"/>
    </source>
</evidence>
<evidence type="ECO:0000313" key="13">
    <source>
        <dbReference type="Proteomes" id="UP000219259"/>
    </source>
</evidence>
<dbReference type="SUPFAM" id="SSF51161">
    <property type="entry name" value="Trimeric LpxA-like enzymes"/>
    <property type="match status" value="1"/>
</dbReference>
<dbReference type="InterPro" id="IPR056729">
    <property type="entry name" value="GMPPB_C"/>
</dbReference>
<evidence type="ECO:0000256" key="3">
    <source>
        <dbReference type="ARBA" id="ARBA00022679"/>
    </source>
</evidence>
<accession>A0A1D3UL30</accession>
<dbReference type="EMBL" id="FMMM01000048">
    <property type="protein sequence ID" value="SCQ20847.1"/>
    <property type="molecule type" value="Genomic_DNA"/>
</dbReference>
<dbReference type="InterPro" id="IPR011004">
    <property type="entry name" value="Trimer_LpxA-like_sf"/>
</dbReference>
<dbReference type="Gene3D" id="3.40.1390.10">
    <property type="entry name" value="MurE/MurF, N-terminal domain"/>
    <property type="match status" value="1"/>
</dbReference>
<evidence type="ECO:0000259" key="9">
    <source>
        <dbReference type="Pfam" id="PF25087"/>
    </source>
</evidence>
<dbReference type="OrthoDB" id="9784739at2"/>
<feature type="domain" description="Mannose-1-phosphate guanyltransferase C-terminal" evidence="9">
    <location>
        <begin position="104"/>
        <end position="215"/>
    </location>
</feature>
<dbReference type="Pfam" id="PF25087">
    <property type="entry name" value="GMPPB_C"/>
    <property type="match status" value="1"/>
</dbReference>
<evidence type="ECO:0000313" key="12">
    <source>
        <dbReference type="Proteomes" id="UP000182057"/>
    </source>
</evidence>
<comment type="catalytic activity">
    <reaction evidence="7">
        <text>a UDP-3-O-[(3R)-3-hydroxyacyl]-alpha-D-glucosamine + a (3R)-hydroxyacyl-[ACP] = a UDP-2-N,3-O-bis[(3R)-3-hydroxyacyl]-alpha-D-glucosamine + holo-[ACP] + H(+)</text>
        <dbReference type="Rhea" id="RHEA:53836"/>
        <dbReference type="Rhea" id="RHEA-COMP:9685"/>
        <dbReference type="Rhea" id="RHEA-COMP:9945"/>
        <dbReference type="ChEBI" id="CHEBI:15378"/>
        <dbReference type="ChEBI" id="CHEBI:64479"/>
        <dbReference type="ChEBI" id="CHEBI:78827"/>
        <dbReference type="ChEBI" id="CHEBI:137740"/>
        <dbReference type="ChEBI" id="CHEBI:137748"/>
        <dbReference type="EC" id="2.3.1.191"/>
    </reaction>
</comment>
<dbReference type="GO" id="GO:0009245">
    <property type="term" value="P:lipid A biosynthetic process"/>
    <property type="evidence" value="ECO:0007669"/>
    <property type="project" value="UniProtKB-UniRule"/>
</dbReference>
<dbReference type="Proteomes" id="UP000219259">
    <property type="component" value="Unassembled WGS sequence"/>
</dbReference>
<protein>
    <recommendedName>
        <fullName evidence="7">UDP-3-O-acylglucosamine N-acyltransferase</fullName>
        <ecNumber evidence="7">2.3.1.191</ecNumber>
    </recommendedName>
</protein>
<name>A0A1D3UL30_TANFO</name>
<keyword evidence="3 7" id="KW-0808">Transferase</keyword>
<keyword evidence="5 7" id="KW-0443">Lipid metabolism</keyword>
<dbReference type="EC" id="2.3.1.191" evidence="7"/>
<feature type="active site" description="Proton acceptor" evidence="7">
    <location>
        <position position="240"/>
    </location>
</feature>
<sequence length="345" mass="36939">MEFTAQQIADFLNGTIEGDSAVKVHNFSKIEEGQPGTLTFLANPKYEHYIYGTQASLVLVNNDFSPSAPVAATLIRVPNAYAALASLLNVVEQRNEPKKGTAASAFIAASASVGKDGYVGEFAYIGENTTIGEGCRIFPHAYIGDHVTLGDHTIVYPHVTIYNGCVIGKNCILHAGAVIGSDGFGFAPENGEYKKIPQLGNVVLEDDVEVGANTTIDRAVMNSTVIRKGVKLDNLVQIAHNVQVGENTVMAAQVGISGSTKVGNRCMIGGQVGLGGHINIGDDTQIGAQSGIISHIEARSRVMGSPAIPIKNFFRSGIIYRKLPEIYLELNRLKKEIDELKQKKQ</sequence>
<organism evidence="11 12">
    <name type="scientific">Tannerella forsythia</name>
    <name type="common">Bacteroides forsythus</name>
    <dbReference type="NCBI Taxonomy" id="28112"/>
    <lineage>
        <taxon>Bacteria</taxon>
        <taxon>Pseudomonadati</taxon>
        <taxon>Bacteroidota</taxon>
        <taxon>Bacteroidia</taxon>
        <taxon>Bacteroidales</taxon>
        <taxon>Tannerellaceae</taxon>
        <taxon>Tannerella</taxon>
    </lineage>
</organism>
<comment type="subunit">
    <text evidence="7">Homotrimer.</text>
</comment>
<reference evidence="11 12" key="1">
    <citation type="submission" date="2016-09" db="EMBL/GenBank/DDBJ databases">
        <authorList>
            <person name="Capua I."/>
            <person name="De Benedictis P."/>
            <person name="Joannis T."/>
            <person name="Lombin L.H."/>
            <person name="Cattoli G."/>
        </authorList>
    </citation>
    <scope>NUCLEOTIDE SEQUENCE [LARGE SCALE GENOMIC DNA]</scope>
    <source>
        <strain evidence="11 12">UB20</strain>
    </source>
</reference>
<dbReference type="PANTHER" id="PTHR43378">
    <property type="entry name" value="UDP-3-O-ACYLGLUCOSAMINE N-ACYLTRANSFERASE"/>
    <property type="match status" value="1"/>
</dbReference>
<dbReference type="NCBIfam" id="TIGR01853">
    <property type="entry name" value="lipid_A_lpxD"/>
    <property type="match status" value="1"/>
</dbReference>
<dbReference type="InterPro" id="IPR020573">
    <property type="entry name" value="UDP_GlcNAc_AcTrfase_non-rep"/>
</dbReference>
<dbReference type="GO" id="GO:0016410">
    <property type="term" value="F:N-acyltransferase activity"/>
    <property type="evidence" value="ECO:0007669"/>
    <property type="project" value="InterPro"/>
</dbReference>
<dbReference type="RefSeq" id="WP_060827696.1">
    <property type="nucleotide sequence ID" value="NZ_CAJPTF010000055.1"/>
</dbReference>
<evidence type="ECO:0000256" key="4">
    <source>
        <dbReference type="ARBA" id="ARBA00022737"/>
    </source>
</evidence>
<dbReference type="AlphaFoldDB" id="A0A1D3UL30"/>
<evidence type="ECO:0000256" key="1">
    <source>
        <dbReference type="ARBA" id="ARBA00022516"/>
    </source>
</evidence>
<gene>
    <name evidence="7 11" type="primary">lpxD</name>
    <name evidence="10" type="ORF">CLI86_12635</name>
    <name evidence="11" type="ORF">TFUB20_01164</name>
</gene>
<dbReference type="CDD" id="cd03352">
    <property type="entry name" value="LbH_LpxD"/>
    <property type="match status" value="1"/>
</dbReference>
<dbReference type="UniPathway" id="UPA00973"/>
<dbReference type="PROSITE" id="PS00101">
    <property type="entry name" value="HEXAPEP_TRANSFERASES"/>
    <property type="match status" value="1"/>
</dbReference>
<dbReference type="EMBL" id="NSLJ01000047">
    <property type="protein sequence ID" value="PDP42587.1"/>
    <property type="molecule type" value="Genomic_DNA"/>
</dbReference>
<evidence type="ECO:0000313" key="11">
    <source>
        <dbReference type="EMBL" id="SCQ20847.1"/>
    </source>
</evidence>
<dbReference type="Gene3D" id="2.160.10.10">
    <property type="entry name" value="Hexapeptide repeat proteins"/>
    <property type="match status" value="1"/>
</dbReference>
<comment type="function">
    <text evidence="7">Catalyzes the N-acylation of UDP-3-O-acylglucosamine using 3-hydroxyacyl-ACP as the acyl donor. Is involved in the biosynthesis of lipid A, a phosphorylated glycolipid that anchors the lipopolysaccharide to the outer membrane of the cell.</text>
</comment>
<dbReference type="HAMAP" id="MF_00523">
    <property type="entry name" value="LpxD"/>
    <property type="match status" value="1"/>
</dbReference>
<comment type="similarity">
    <text evidence="7">Belongs to the transferase hexapeptide repeat family. LpxD subfamily.</text>
</comment>
<evidence type="ECO:0000256" key="7">
    <source>
        <dbReference type="HAMAP-Rule" id="MF_00523"/>
    </source>
</evidence>
<feature type="domain" description="UDP-3-O-[3-hydroxymyristoyl] glucosamine N-acyltransferase non-repeat region" evidence="8">
    <location>
        <begin position="22"/>
        <end position="89"/>
    </location>
</feature>
<dbReference type="Pfam" id="PF00132">
    <property type="entry name" value="Hexapep"/>
    <property type="match status" value="1"/>
</dbReference>
<dbReference type="InterPro" id="IPR001451">
    <property type="entry name" value="Hexapep"/>
</dbReference>
<keyword evidence="1 7" id="KW-0444">Lipid biosynthesis</keyword>
<dbReference type="InterPro" id="IPR018357">
    <property type="entry name" value="Hexapep_transf_CS"/>
</dbReference>
<dbReference type="Proteomes" id="UP000182057">
    <property type="component" value="Unassembled WGS sequence"/>
</dbReference>
<keyword evidence="6 7" id="KW-0012">Acyltransferase</keyword>
<dbReference type="Pfam" id="PF04613">
    <property type="entry name" value="LpxD"/>
    <property type="match status" value="1"/>
</dbReference>
<dbReference type="NCBIfam" id="NF002060">
    <property type="entry name" value="PRK00892.1"/>
    <property type="match status" value="1"/>
</dbReference>
<keyword evidence="4 7" id="KW-0677">Repeat</keyword>
<keyword evidence="2 7" id="KW-0441">Lipid A biosynthesis</keyword>
<proteinExistence type="inferred from homology"/>
<evidence type="ECO:0000256" key="2">
    <source>
        <dbReference type="ARBA" id="ARBA00022556"/>
    </source>
</evidence>
<evidence type="ECO:0000256" key="6">
    <source>
        <dbReference type="ARBA" id="ARBA00023315"/>
    </source>
</evidence>
<dbReference type="InterPro" id="IPR007691">
    <property type="entry name" value="LpxD"/>
</dbReference>